<protein>
    <recommendedName>
        <fullName evidence="4">NADH dehydrogenase subunit 5</fullName>
    </recommendedName>
</protein>
<feature type="transmembrane region" description="Helical" evidence="1">
    <location>
        <begin position="39"/>
        <end position="58"/>
    </location>
</feature>
<proteinExistence type="predicted"/>
<reference evidence="3" key="1">
    <citation type="journal article" date="2019" name="Int. J. Syst. Evol. Microbiol.">
        <title>The Global Catalogue of Microorganisms (GCM) 10K type strain sequencing project: providing services to taxonomists for standard genome sequencing and annotation.</title>
        <authorList>
            <consortium name="The Broad Institute Genomics Platform"/>
            <consortium name="The Broad Institute Genome Sequencing Center for Infectious Disease"/>
            <person name="Wu L."/>
            <person name="Ma J."/>
        </authorList>
    </citation>
    <scope>NUCLEOTIDE SEQUENCE [LARGE SCALE GENOMIC DNA]</scope>
    <source>
        <strain evidence="3">CCUG 63563</strain>
    </source>
</reference>
<gene>
    <name evidence="2" type="ORF">ACFQ0V_13045</name>
</gene>
<feature type="transmembrane region" description="Helical" evidence="1">
    <location>
        <begin position="6"/>
        <end position="27"/>
    </location>
</feature>
<organism evidence="2 3">
    <name type="scientific">Savagea faecisuis</name>
    <dbReference type="NCBI Taxonomy" id="1274803"/>
    <lineage>
        <taxon>Bacteria</taxon>
        <taxon>Bacillati</taxon>
        <taxon>Bacillota</taxon>
        <taxon>Bacilli</taxon>
        <taxon>Bacillales</taxon>
        <taxon>Caryophanaceae</taxon>
        <taxon>Savagea</taxon>
    </lineage>
</organism>
<accession>A0ABW3H2X1</accession>
<evidence type="ECO:0008006" key="4">
    <source>
        <dbReference type="Google" id="ProtNLM"/>
    </source>
</evidence>
<keyword evidence="1" id="KW-0472">Membrane</keyword>
<keyword evidence="1" id="KW-0812">Transmembrane</keyword>
<keyword evidence="1" id="KW-1133">Transmembrane helix</keyword>
<evidence type="ECO:0000313" key="2">
    <source>
        <dbReference type="EMBL" id="MFD0944670.1"/>
    </source>
</evidence>
<name>A0ABW3H2X1_9BACL</name>
<evidence type="ECO:0000256" key="1">
    <source>
        <dbReference type="SAM" id="Phobius"/>
    </source>
</evidence>
<keyword evidence="3" id="KW-1185">Reference proteome</keyword>
<sequence>MEQYLLWVGILIFSLGLILVVVGRSWVIVRLIFGDRSMIWQYTIGFALALIGVFILYMSGAFS</sequence>
<dbReference type="EMBL" id="JBHTJF010000043">
    <property type="protein sequence ID" value="MFD0944670.1"/>
    <property type="molecule type" value="Genomic_DNA"/>
</dbReference>
<dbReference type="Proteomes" id="UP001596976">
    <property type="component" value="Unassembled WGS sequence"/>
</dbReference>
<dbReference type="RefSeq" id="WP_381014390.1">
    <property type="nucleotide sequence ID" value="NZ_JBHTJF010000043.1"/>
</dbReference>
<evidence type="ECO:0000313" key="3">
    <source>
        <dbReference type="Proteomes" id="UP001596976"/>
    </source>
</evidence>
<comment type="caution">
    <text evidence="2">The sequence shown here is derived from an EMBL/GenBank/DDBJ whole genome shotgun (WGS) entry which is preliminary data.</text>
</comment>